<proteinExistence type="predicted"/>
<dbReference type="AlphaFoldDB" id="A0AA86QEI7"/>
<evidence type="ECO:0000313" key="3">
    <source>
        <dbReference type="EMBL" id="CAL6012859.1"/>
    </source>
</evidence>
<keyword evidence="4" id="KW-1185">Reference proteome</keyword>
<name>A0AA86QEI7_9EUKA</name>
<dbReference type="Proteomes" id="UP001642409">
    <property type="component" value="Unassembled WGS sequence"/>
</dbReference>
<sequence>MIQYETSAYIQLTLSFSSQQELSSKSISEEERPTRPSRAVRANTNQFTQNNFINLRFRQTLINILIIILKADEKTAGFLKERTNEQVCEFVDKIGKFYFWDVLRLNTEDDIRQLQHYYQTQFKL</sequence>
<reference evidence="3 4" key="2">
    <citation type="submission" date="2024-07" db="EMBL/GenBank/DDBJ databases">
        <authorList>
            <person name="Akdeniz Z."/>
        </authorList>
    </citation>
    <scope>NUCLEOTIDE SEQUENCE [LARGE SCALE GENOMIC DNA]</scope>
</reference>
<dbReference type="EMBL" id="CATOUU010000884">
    <property type="protein sequence ID" value="CAI9957240.1"/>
    <property type="molecule type" value="Genomic_DNA"/>
</dbReference>
<comment type="caution">
    <text evidence="2">The sequence shown here is derived from an EMBL/GenBank/DDBJ whole genome shotgun (WGS) entry which is preliminary data.</text>
</comment>
<gene>
    <name evidence="3" type="ORF">HINF_LOCUS23507</name>
    <name evidence="2" type="ORF">HINF_LOCUS44885</name>
</gene>
<evidence type="ECO:0000256" key="1">
    <source>
        <dbReference type="SAM" id="MobiDB-lite"/>
    </source>
</evidence>
<dbReference type="EMBL" id="CAXDID020000067">
    <property type="protein sequence ID" value="CAL6012859.1"/>
    <property type="molecule type" value="Genomic_DNA"/>
</dbReference>
<protein>
    <submittedName>
        <fullName evidence="3">Hypothetical_protein</fullName>
    </submittedName>
</protein>
<reference evidence="2" key="1">
    <citation type="submission" date="2023-06" db="EMBL/GenBank/DDBJ databases">
        <authorList>
            <person name="Kurt Z."/>
        </authorList>
    </citation>
    <scope>NUCLEOTIDE SEQUENCE</scope>
</reference>
<accession>A0AA86QEI7</accession>
<evidence type="ECO:0000313" key="4">
    <source>
        <dbReference type="Proteomes" id="UP001642409"/>
    </source>
</evidence>
<organism evidence="2">
    <name type="scientific">Hexamita inflata</name>
    <dbReference type="NCBI Taxonomy" id="28002"/>
    <lineage>
        <taxon>Eukaryota</taxon>
        <taxon>Metamonada</taxon>
        <taxon>Diplomonadida</taxon>
        <taxon>Hexamitidae</taxon>
        <taxon>Hexamitinae</taxon>
        <taxon>Hexamita</taxon>
    </lineage>
</organism>
<evidence type="ECO:0000313" key="2">
    <source>
        <dbReference type="EMBL" id="CAI9957240.1"/>
    </source>
</evidence>
<feature type="region of interest" description="Disordered" evidence="1">
    <location>
        <begin position="20"/>
        <end position="41"/>
    </location>
</feature>